<keyword evidence="2" id="KW-1185">Reference proteome</keyword>
<dbReference type="STRING" id="252305.OB2597_13998"/>
<accession>A3TYM8</accession>
<comment type="caution">
    <text evidence="1">The sequence shown here is derived from an EMBL/GenBank/DDBJ whole genome shotgun (WGS) entry which is preliminary data.</text>
</comment>
<dbReference type="EMBL" id="AAMO01000005">
    <property type="protein sequence ID" value="EAQ03262.1"/>
    <property type="molecule type" value="Genomic_DNA"/>
</dbReference>
<dbReference type="AlphaFoldDB" id="A3TYM8"/>
<reference evidence="1 2" key="1">
    <citation type="journal article" date="2010" name="J. Bacteriol.">
        <title>Genome sequences of Oceanicola granulosus HTCC2516(T) and Oceanicola batsensis HTCC2597(TDelta).</title>
        <authorList>
            <person name="Thrash J.C."/>
            <person name="Cho J.C."/>
            <person name="Vergin K.L."/>
            <person name="Giovannoni S.J."/>
        </authorList>
    </citation>
    <scope>NUCLEOTIDE SEQUENCE [LARGE SCALE GENOMIC DNA]</scope>
    <source>
        <strain evidence="2">ATCC BAA-863 / DSM 15984 / KCTC 12145 / HTCC2597</strain>
    </source>
</reference>
<evidence type="ECO:0000313" key="2">
    <source>
        <dbReference type="Proteomes" id="UP000004318"/>
    </source>
</evidence>
<proteinExistence type="predicted"/>
<evidence type="ECO:0000313" key="1">
    <source>
        <dbReference type="EMBL" id="EAQ03262.1"/>
    </source>
</evidence>
<sequence length="51" mass="5260">MARRAAPPGGTAEGRAAPFILLMWLVDAVQRNDRPPVAKFSAGATGGSPPE</sequence>
<dbReference type="HOGENOM" id="CLU_3101533_0_0_5"/>
<organism evidence="1 2">
    <name type="scientific">Pseudooceanicola batsensis (strain ATCC BAA-863 / DSM 15984 / KCTC 12145 / HTCC2597)</name>
    <name type="common">Oceanicola batsensis</name>
    <dbReference type="NCBI Taxonomy" id="252305"/>
    <lineage>
        <taxon>Bacteria</taxon>
        <taxon>Pseudomonadati</taxon>
        <taxon>Pseudomonadota</taxon>
        <taxon>Alphaproteobacteria</taxon>
        <taxon>Rhodobacterales</taxon>
        <taxon>Paracoccaceae</taxon>
        <taxon>Pseudooceanicola</taxon>
    </lineage>
</organism>
<dbReference type="Proteomes" id="UP000004318">
    <property type="component" value="Unassembled WGS sequence"/>
</dbReference>
<name>A3TYM8_PSEBH</name>
<protein>
    <submittedName>
        <fullName evidence="1">Uncharacterized protein</fullName>
    </submittedName>
</protein>
<gene>
    <name evidence="1" type="ORF">OB2597_13998</name>
</gene>